<gene>
    <name evidence="8" type="ORF">LTR77_011176</name>
</gene>
<dbReference type="RefSeq" id="XP_064653436.1">
    <property type="nucleotide sequence ID" value="XM_064808387.1"/>
</dbReference>
<protein>
    <recommendedName>
        <fullName evidence="10">Alb1-domain-containing protein</fullName>
    </recommendedName>
</protein>
<dbReference type="PANTHER" id="PTHR28280">
    <property type="entry name" value="SHUTTLING PRE-60S FACTOR ECM1"/>
    <property type="match status" value="1"/>
</dbReference>
<dbReference type="GO" id="GO:0005737">
    <property type="term" value="C:cytoplasm"/>
    <property type="evidence" value="ECO:0007669"/>
    <property type="project" value="UniProtKB-SubCell"/>
</dbReference>
<evidence type="ECO:0000256" key="6">
    <source>
        <dbReference type="ARBA" id="ARBA00023242"/>
    </source>
</evidence>
<dbReference type="GO" id="GO:0030687">
    <property type="term" value="C:preribosome, large subunit precursor"/>
    <property type="evidence" value="ECO:0007669"/>
    <property type="project" value="TreeGrafter"/>
</dbReference>
<evidence type="ECO:0000256" key="3">
    <source>
        <dbReference type="ARBA" id="ARBA00022448"/>
    </source>
</evidence>
<comment type="caution">
    <text evidence="8">The sequence shown here is derived from an EMBL/GenBank/DDBJ whole genome shotgun (WGS) entry which is preliminary data.</text>
</comment>
<keyword evidence="3" id="KW-0813">Transport</keyword>
<keyword evidence="6" id="KW-0539">Nucleus</keyword>
<proteinExistence type="predicted"/>
<feature type="region of interest" description="Disordered" evidence="7">
    <location>
        <begin position="1"/>
        <end position="193"/>
    </location>
</feature>
<evidence type="ECO:0000256" key="4">
    <source>
        <dbReference type="ARBA" id="ARBA00022490"/>
    </source>
</evidence>
<evidence type="ECO:0000256" key="1">
    <source>
        <dbReference type="ARBA" id="ARBA00004123"/>
    </source>
</evidence>
<feature type="compositionally biased region" description="Basic and acidic residues" evidence="7">
    <location>
        <begin position="103"/>
        <end position="117"/>
    </location>
</feature>
<evidence type="ECO:0000256" key="2">
    <source>
        <dbReference type="ARBA" id="ARBA00004496"/>
    </source>
</evidence>
<evidence type="ECO:0000313" key="9">
    <source>
        <dbReference type="Proteomes" id="UP001337655"/>
    </source>
</evidence>
<name>A0AAV9NX89_9PEZI</name>
<accession>A0AAV9NX89</accession>
<dbReference type="InterPro" id="IPR022784">
    <property type="entry name" value="Ribosome_bgen_Alb1"/>
</dbReference>
<organism evidence="8 9">
    <name type="scientific">Saxophila tyrrhenica</name>
    <dbReference type="NCBI Taxonomy" id="1690608"/>
    <lineage>
        <taxon>Eukaryota</taxon>
        <taxon>Fungi</taxon>
        <taxon>Dikarya</taxon>
        <taxon>Ascomycota</taxon>
        <taxon>Pezizomycotina</taxon>
        <taxon>Dothideomycetes</taxon>
        <taxon>Dothideomycetidae</taxon>
        <taxon>Mycosphaerellales</taxon>
        <taxon>Extremaceae</taxon>
        <taxon>Saxophila</taxon>
    </lineage>
</organism>
<dbReference type="EMBL" id="JAVRRT010000034">
    <property type="protein sequence ID" value="KAK5162804.1"/>
    <property type="molecule type" value="Genomic_DNA"/>
</dbReference>
<evidence type="ECO:0000313" key="8">
    <source>
        <dbReference type="EMBL" id="KAK5162804.1"/>
    </source>
</evidence>
<comment type="subcellular location">
    <subcellularLocation>
        <location evidence="2">Cytoplasm</location>
    </subcellularLocation>
    <subcellularLocation>
        <location evidence="1">Nucleus</location>
    </subcellularLocation>
</comment>
<keyword evidence="5" id="KW-0690">Ribosome biogenesis</keyword>
<feature type="compositionally biased region" description="Basic and acidic residues" evidence="7">
    <location>
        <begin position="72"/>
        <end position="92"/>
    </location>
</feature>
<feature type="compositionally biased region" description="Basic residues" evidence="7">
    <location>
        <begin position="54"/>
        <end position="70"/>
    </location>
</feature>
<keyword evidence="4" id="KW-0963">Cytoplasm</keyword>
<dbReference type="GO" id="GO:0005730">
    <property type="term" value="C:nucleolus"/>
    <property type="evidence" value="ECO:0007669"/>
    <property type="project" value="TreeGrafter"/>
</dbReference>
<feature type="compositionally biased region" description="Low complexity" evidence="7">
    <location>
        <begin position="150"/>
        <end position="163"/>
    </location>
</feature>
<evidence type="ECO:0000256" key="5">
    <source>
        <dbReference type="ARBA" id="ARBA00022517"/>
    </source>
</evidence>
<dbReference type="PANTHER" id="PTHR28280:SF1">
    <property type="entry name" value="SHUTTLING PRE-60S FACTOR ECM1"/>
    <property type="match status" value="1"/>
</dbReference>
<reference evidence="8 9" key="1">
    <citation type="submission" date="2023-08" db="EMBL/GenBank/DDBJ databases">
        <title>Black Yeasts Isolated from many extreme environments.</title>
        <authorList>
            <person name="Coleine C."/>
            <person name="Stajich J.E."/>
            <person name="Selbmann L."/>
        </authorList>
    </citation>
    <scope>NUCLEOTIDE SEQUENCE [LARGE SCALE GENOMIC DNA]</scope>
    <source>
        <strain evidence="8 9">CCFEE 5935</strain>
    </source>
</reference>
<dbReference type="GO" id="GO:0000055">
    <property type="term" value="P:ribosomal large subunit export from nucleus"/>
    <property type="evidence" value="ECO:0007669"/>
    <property type="project" value="TreeGrafter"/>
</dbReference>
<dbReference type="GeneID" id="89932495"/>
<dbReference type="Proteomes" id="UP001337655">
    <property type="component" value="Unassembled WGS sequence"/>
</dbReference>
<dbReference type="AlphaFoldDB" id="A0AAV9NX89"/>
<keyword evidence="9" id="KW-1185">Reference proteome</keyword>
<dbReference type="InterPro" id="IPR053278">
    <property type="entry name" value="Pre-60S_factor_ECM1"/>
</dbReference>
<dbReference type="Pfam" id="PF09135">
    <property type="entry name" value="Alb1"/>
    <property type="match status" value="1"/>
</dbReference>
<feature type="compositionally biased region" description="Basic and acidic residues" evidence="7">
    <location>
        <begin position="130"/>
        <end position="140"/>
    </location>
</feature>
<sequence>MKTPKVKKREVSVRSRAARRGNAPPPTEGPAVKSKEKATEYTPWLHNAQNSGISKKKKTKQLTRQQKQRQQKGLEHAERNIDKLEKKVADSKKRGKRLQARTKQWEELNELEPKVVEAEETGDAAISAKEQQKKGNRKEMDEVEMPDLEQPQPVQVPDQAVEQGDVPVADALPDQPSKVSSGDAALDAVDEIS</sequence>
<evidence type="ECO:0008006" key="10">
    <source>
        <dbReference type="Google" id="ProtNLM"/>
    </source>
</evidence>
<evidence type="ECO:0000256" key="7">
    <source>
        <dbReference type="SAM" id="MobiDB-lite"/>
    </source>
</evidence>